<dbReference type="STRING" id="1227499.C493_11592"/>
<comment type="caution">
    <text evidence="3">The sequence shown here is derived from an EMBL/GenBank/DDBJ whole genome shotgun (WGS) entry which is preliminary data.</text>
</comment>
<accession>L9X3G9</accession>
<dbReference type="AlphaFoldDB" id="L9X3G9"/>
<dbReference type="GO" id="GO:0030975">
    <property type="term" value="F:thiamine binding"/>
    <property type="evidence" value="ECO:0007669"/>
    <property type="project" value="InterPro"/>
</dbReference>
<dbReference type="PANTHER" id="PTHR30006:SF2">
    <property type="entry name" value="ABC TRANSPORTER SUBSTRATE-BINDING PROTEIN"/>
    <property type="match status" value="1"/>
</dbReference>
<dbReference type="PANTHER" id="PTHR30006">
    <property type="entry name" value="THIAMINE-BINDING PERIPLASMIC PROTEIN-RELATED"/>
    <property type="match status" value="1"/>
</dbReference>
<dbReference type="PROSITE" id="PS51257">
    <property type="entry name" value="PROKAR_LIPOPROTEIN"/>
    <property type="match status" value="1"/>
</dbReference>
<dbReference type="Pfam" id="PF13343">
    <property type="entry name" value="SBP_bac_6"/>
    <property type="match status" value="1"/>
</dbReference>
<evidence type="ECO:0000256" key="1">
    <source>
        <dbReference type="ARBA" id="ARBA00022729"/>
    </source>
</evidence>
<protein>
    <submittedName>
        <fullName evidence="3">ABC transporter substrate-binding protein</fullName>
    </submittedName>
</protein>
<evidence type="ECO:0000313" key="3">
    <source>
        <dbReference type="EMBL" id="ELY55123.1"/>
    </source>
</evidence>
<dbReference type="InterPro" id="IPR005948">
    <property type="entry name" value="ThiB-like"/>
</dbReference>
<dbReference type="NCBIfam" id="TIGR01254">
    <property type="entry name" value="sfuA"/>
    <property type="match status" value="1"/>
</dbReference>
<name>L9X3G9_9EURY</name>
<dbReference type="EMBL" id="AOHZ01000051">
    <property type="protein sequence ID" value="ELY55123.1"/>
    <property type="molecule type" value="Genomic_DNA"/>
</dbReference>
<dbReference type="GO" id="GO:0015888">
    <property type="term" value="P:thiamine transport"/>
    <property type="evidence" value="ECO:0007669"/>
    <property type="project" value="InterPro"/>
</dbReference>
<feature type="compositionally biased region" description="Acidic residues" evidence="2">
    <location>
        <begin position="28"/>
        <end position="41"/>
    </location>
</feature>
<feature type="region of interest" description="Disordered" evidence="2">
    <location>
        <begin position="27"/>
        <end position="47"/>
    </location>
</feature>
<reference evidence="3 4" key="1">
    <citation type="journal article" date="2014" name="PLoS Genet.">
        <title>Phylogenetically driven sequencing of extremely halophilic archaea reveals strategies for static and dynamic osmo-response.</title>
        <authorList>
            <person name="Becker E.A."/>
            <person name="Seitzer P.M."/>
            <person name="Tritt A."/>
            <person name="Larsen D."/>
            <person name="Krusor M."/>
            <person name="Yao A.I."/>
            <person name="Wu D."/>
            <person name="Madern D."/>
            <person name="Eisen J.A."/>
            <person name="Darling A.E."/>
            <person name="Facciotti M.T."/>
        </authorList>
    </citation>
    <scope>NUCLEOTIDE SEQUENCE [LARGE SCALE GENOMIC DNA]</scope>
    <source>
        <strain evidence="3 4">JCM 12255</strain>
    </source>
</reference>
<evidence type="ECO:0000313" key="4">
    <source>
        <dbReference type="Proteomes" id="UP000011602"/>
    </source>
</evidence>
<dbReference type="eggNOG" id="arCOG00226">
    <property type="taxonomic scope" value="Archaea"/>
</dbReference>
<organism evidence="3 4">
    <name type="scientific">Natronolimnohabitans innermongolicus JCM 12255</name>
    <dbReference type="NCBI Taxonomy" id="1227499"/>
    <lineage>
        <taxon>Archaea</taxon>
        <taxon>Methanobacteriati</taxon>
        <taxon>Methanobacteriota</taxon>
        <taxon>Stenosarchaea group</taxon>
        <taxon>Halobacteria</taxon>
        <taxon>Halobacteriales</taxon>
        <taxon>Natrialbaceae</taxon>
        <taxon>Natronolimnohabitans</taxon>
    </lineage>
</organism>
<dbReference type="Proteomes" id="UP000011602">
    <property type="component" value="Unassembled WGS sequence"/>
</dbReference>
<dbReference type="Gene3D" id="3.40.190.10">
    <property type="entry name" value="Periplasmic binding protein-like II"/>
    <property type="match status" value="2"/>
</dbReference>
<keyword evidence="4" id="KW-1185">Reference proteome</keyword>
<proteinExistence type="predicted"/>
<keyword evidence="1" id="KW-0732">Signal</keyword>
<gene>
    <name evidence="3" type="ORF">C493_11592</name>
</gene>
<dbReference type="RefSeq" id="WP_007259598.1">
    <property type="nucleotide sequence ID" value="NZ_AOHZ01000051.1"/>
</dbReference>
<sequence length="379" mass="42117">MNRRRVLRTVGGAGSVGVAGLAGCLFADDSDEPNEDDEEPEDPNHDETLRVVTYRSMVSGPNPPGPWLVEAFEEEYPDAELEWVVPEAGVEHYLQRGEYGGEIDADVCFGFTVGDLTRIDDRIEEGGLLRELNHDRIDGVDRIQDGLDLEDPHGRALAYDAGYVSLVYDDTVLEPPEAFADLVESEYADTLLTHHPGYSMPGQAFLLWTIATGGPSDAMNYWEELAANGARIHRSWSASYDAYLDAERPLVVSYSTDPVFAAREGYDERRHRVAFLEDEGYTLPEGMGIFEAATAPDLAYAFLEFVLTDEVQAELARRNVQIPAVEGVDPGLGFVGLAREPPEPVATSYTELRGELTEWLTEWADRFDEHLVEERPPTE</sequence>
<evidence type="ECO:0000256" key="2">
    <source>
        <dbReference type="SAM" id="MobiDB-lite"/>
    </source>
</evidence>
<dbReference type="SUPFAM" id="SSF53850">
    <property type="entry name" value="Periplasmic binding protein-like II"/>
    <property type="match status" value="1"/>
</dbReference>
<dbReference type="OrthoDB" id="130870at2157"/>